<dbReference type="AlphaFoldDB" id="A0A811UB90"/>
<feature type="signal peptide" evidence="1">
    <location>
        <begin position="1"/>
        <end position="16"/>
    </location>
</feature>
<keyword evidence="1" id="KW-0732">Signal</keyword>
<dbReference type="Pfam" id="PF03103">
    <property type="entry name" value="DUF243"/>
    <property type="match status" value="1"/>
</dbReference>
<proteinExistence type="predicted"/>
<evidence type="ECO:0000313" key="3">
    <source>
        <dbReference type="EMBL" id="CAD6994583.1"/>
    </source>
</evidence>
<protein>
    <submittedName>
        <fullName evidence="3">(Mediterranean fruit fly) hypothetical protein</fullName>
    </submittedName>
</protein>
<gene>
    <name evidence="3" type="ORF">CCAP1982_LOCUS3322</name>
</gene>
<dbReference type="InterPro" id="IPR004145">
    <property type="entry name" value="DUF243"/>
</dbReference>
<sequence length="292" mass="31177">MFRYCVCFSLLALAAAQSGGYNYASASVPEPQVYAAPSGPAPGVLSVAPEPEYAATPVAAASQQYSQQAAPVYRKDFYYFSAPKETVAQRPVALASQPVPTVVKKHLNVIFIQAPESTSRKSHYQPVRNAVPHVSEETKTHIYVLNKAAGRSAPRPAASQQHVTTYKSHQPEVHHLKYSTPAEAQQLQQQIVQQYGGGNVIEIGGHEAASNVNRQYLAPAASNVNNQYLAPAPSNVNSQYLAPAASNVNSELIAPAASNVNNQYLAPAVEAAAASAPEPSNAYIPPSLFFKH</sequence>
<dbReference type="EMBL" id="CAJHJT010000001">
    <property type="protein sequence ID" value="CAD6994583.1"/>
    <property type="molecule type" value="Genomic_DNA"/>
</dbReference>
<dbReference type="PANTHER" id="PTHR31927">
    <property type="entry name" value="FI07246P-RELATED-RELATED"/>
    <property type="match status" value="1"/>
</dbReference>
<evidence type="ECO:0000259" key="2">
    <source>
        <dbReference type="SMART" id="SM00690"/>
    </source>
</evidence>
<keyword evidence="4" id="KW-1185">Reference proteome</keyword>
<feature type="chain" id="PRO_5032982220" evidence="1">
    <location>
        <begin position="17"/>
        <end position="292"/>
    </location>
</feature>
<feature type="domain" description="DUF243" evidence="2">
    <location>
        <begin position="71"/>
        <end position="181"/>
    </location>
</feature>
<evidence type="ECO:0000313" key="4">
    <source>
        <dbReference type="Proteomes" id="UP000606786"/>
    </source>
</evidence>
<dbReference type="OrthoDB" id="8023579at2759"/>
<organism evidence="3 4">
    <name type="scientific">Ceratitis capitata</name>
    <name type="common">Mediterranean fruit fly</name>
    <name type="synonym">Tephritis capitata</name>
    <dbReference type="NCBI Taxonomy" id="7213"/>
    <lineage>
        <taxon>Eukaryota</taxon>
        <taxon>Metazoa</taxon>
        <taxon>Ecdysozoa</taxon>
        <taxon>Arthropoda</taxon>
        <taxon>Hexapoda</taxon>
        <taxon>Insecta</taxon>
        <taxon>Pterygota</taxon>
        <taxon>Neoptera</taxon>
        <taxon>Endopterygota</taxon>
        <taxon>Diptera</taxon>
        <taxon>Brachycera</taxon>
        <taxon>Muscomorpha</taxon>
        <taxon>Tephritoidea</taxon>
        <taxon>Tephritidae</taxon>
        <taxon>Ceratitis</taxon>
        <taxon>Ceratitis</taxon>
    </lineage>
</organism>
<dbReference type="GO" id="GO:0062129">
    <property type="term" value="C:chitin-based extracellular matrix"/>
    <property type="evidence" value="ECO:0007669"/>
    <property type="project" value="TreeGrafter"/>
</dbReference>
<comment type="caution">
    <text evidence="3">The sequence shown here is derived from an EMBL/GenBank/DDBJ whole genome shotgun (WGS) entry which is preliminary data.</text>
</comment>
<dbReference type="PANTHER" id="PTHR31927:SF2">
    <property type="entry name" value="FI07246P-RELATED"/>
    <property type="match status" value="1"/>
</dbReference>
<reference evidence="3" key="1">
    <citation type="submission" date="2020-11" db="EMBL/GenBank/DDBJ databases">
        <authorList>
            <person name="Whitehead M."/>
        </authorList>
    </citation>
    <scope>NUCLEOTIDE SEQUENCE</scope>
    <source>
        <strain evidence="3">EGII</strain>
    </source>
</reference>
<dbReference type="GO" id="GO:0008010">
    <property type="term" value="F:structural constituent of chitin-based larval cuticle"/>
    <property type="evidence" value="ECO:0007669"/>
    <property type="project" value="TreeGrafter"/>
</dbReference>
<dbReference type="Proteomes" id="UP000606786">
    <property type="component" value="Unassembled WGS sequence"/>
</dbReference>
<dbReference type="GO" id="GO:0040003">
    <property type="term" value="P:chitin-based cuticle development"/>
    <property type="evidence" value="ECO:0007669"/>
    <property type="project" value="TreeGrafter"/>
</dbReference>
<accession>A0A811UB90</accession>
<name>A0A811UB90_CERCA</name>
<dbReference type="SMART" id="SM00690">
    <property type="entry name" value="DM5"/>
    <property type="match status" value="1"/>
</dbReference>
<evidence type="ECO:0000256" key="1">
    <source>
        <dbReference type="SAM" id="SignalP"/>
    </source>
</evidence>